<dbReference type="Proteomes" id="UP000648801">
    <property type="component" value="Unassembled WGS sequence"/>
</dbReference>
<dbReference type="EMBL" id="BMJB01000004">
    <property type="protein sequence ID" value="GGA80083.1"/>
    <property type="molecule type" value="Genomic_DNA"/>
</dbReference>
<reference evidence="4" key="2">
    <citation type="submission" date="2020-09" db="EMBL/GenBank/DDBJ databases">
        <authorList>
            <person name="Sun Q."/>
            <person name="Zhou Y."/>
        </authorList>
    </citation>
    <scope>NUCLEOTIDE SEQUENCE</scope>
    <source>
        <strain evidence="4">CGMCC 1.15447</strain>
    </source>
</reference>
<keyword evidence="1 2" id="KW-0732">Signal</keyword>
<dbReference type="SUPFAM" id="SSF56925">
    <property type="entry name" value="OMPA-like"/>
    <property type="match status" value="1"/>
</dbReference>
<keyword evidence="5" id="KW-1185">Reference proteome</keyword>
<dbReference type="InterPro" id="IPR011250">
    <property type="entry name" value="OMP/PagP_B-barrel"/>
</dbReference>
<dbReference type="InterPro" id="IPR027385">
    <property type="entry name" value="Beta-barrel_OMP"/>
</dbReference>
<feature type="signal peptide" evidence="2">
    <location>
        <begin position="1"/>
        <end position="25"/>
    </location>
</feature>
<feature type="chain" id="PRO_5037080310" description="Outer membrane protein beta-barrel domain-containing protein" evidence="2">
    <location>
        <begin position="26"/>
        <end position="191"/>
    </location>
</feature>
<comment type="caution">
    <text evidence="4">The sequence shown here is derived from an EMBL/GenBank/DDBJ whole genome shotgun (WGS) entry which is preliminary data.</text>
</comment>
<sequence>MNRTILILILEVFLASIPVKSFAQAVPTASAPGASVSVGGTFSVGQSGYGQRVLSGSGAYVDVNPRRQVGIEAEGRWLQHDRIGKTSESTYLIGPRIQIRQGRLSPYVKSLVGLGYFGFPYNSAQGRYFVIATGTGVDLNLNETVKIRLVDIEYQRWPQFTFGTITPYTISFGFSYRLCTGSHTRLGAYDR</sequence>
<accession>A0A916W9Y8</accession>
<evidence type="ECO:0000256" key="1">
    <source>
        <dbReference type="ARBA" id="ARBA00022729"/>
    </source>
</evidence>
<feature type="domain" description="Outer membrane protein beta-barrel" evidence="3">
    <location>
        <begin position="23"/>
        <end position="177"/>
    </location>
</feature>
<evidence type="ECO:0000313" key="4">
    <source>
        <dbReference type="EMBL" id="GGA80083.1"/>
    </source>
</evidence>
<evidence type="ECO:0000256" key="2">
    <source>
        <dbReference type="SAM" id="SignalP"/>
    </source>
</evidence>
<evidence type="ECO:0000313" key="5">
    <source>
        <dbReference type="Proteomes" id="UP000648801"/>
    </source>
</evidence>
<dbReference type="AlphaFoldDB" id="A0A916W9Y8"/>
<organism evidence="4 5">
    <name type="scientific">Edaphobacter acidisoli</name>
    <dbReference type="NCBI Taxonomy" id="2040573"/>
    <lineage>
        <taxon>Bacteria</taxon>
        <taxon>Pseudomonadati</taxon>
        <taxon>Acidobacteriota</taxon>
        <taxon>Terriglobia</taxon>
        <taxon>Terriglobales</taxon>
        <taxon>Acidobacteriaceae</taxon>
        <taxon>Edaphobacter</taxon>
    </lineage>
</organism>
<gene>
    <name evidence="4" type="ORF">GCM10011507_34180</name>
</gene>
<dbReference type="Pfam" id="PF13505">
    <property type="entry name" value="OMP_b-brl"/>
    <property type="match status" value="1"/>
</dbReference>
<proteinExistence type="predicted"/>
<evidence type="ECO:0000259" key="3">
    <source>
        <dbReference type="Pfam" id="PF13505"/>
    </source>
</evidence>
<name>A0A916W9Y8_9BACT</name>
<protein>
    <recommendedName>
        <fullName evidence="3">Outer membrane protein beta-barrel domain-containing protein</fullName>
    </recommendedName>
</protein>
<dbReference type="RefSeq" id="WP_188760749.1">
    <property type="nucleotide sequence ID" value="NZ_BMJB01000004.1"/>
</dbReference>
<reference evidence="4" key="1">
    <citation type="journal article" date="2014" name="Int. J. Syst. Evol. Microbiol.">
        <title>Complete genome sequence of Corynebacterium casei LMG S-19264T (=DSM 44701T), isolated from a smear-ripened cheese.</title>
        <authorList>
            <consortium name="US DOE Joint Genome Institute (JGI-PGF)"/>
            <person name="Walter F."/>
            <person name="Albersmeier A."/>
            <person name="Kalinowski J."/>
            <person name="Ruckert C."/>
        </authorList>
    </citation>
    <scope>NUCLEOTIDE SEQUENCE</scope>
    <source>
        <strain evidence="4">CGMCC 1.15447</strain>
    </source>
</reference>